<organism evidence="2 3">
    <name type="scientific">Butyrivibrio hungatei</name>
    <dbReference type="NCBI Taxonomy" id="185008"/>
    <lineage>
        <taxon>Bacteria</taxon>
        <taxon>Bacillati</taxon>
        <taxon>Bacillota</taxon>
        <taxon>Clostridia</taxon>
        <taxon>Lachnospirales</taxon>
        <taxon>Lachnospiraceae</taxon>
        <taxon>Butyrivibrio</taxon>
    </lineage>
</organism>
<protein>
    <submittedName>
        <fullName evidence="2">Uncharacterized protein</fullName>
    </submittedName>
</protein>
<dbReference type="KEGG" id="bhu:bhn_II096"/>
<proteinExistence type="predicted"/>
<sequence>MKHWMLALFCALLFVASTMGIAARVFLPKKNNNVIVDSQDIDATSVDVSSDIEKMLDVEIIGDVL</sequence>
<dbReference type="Proteomes" id="UP000179284">
    <property type="component" value="Plasmid pNP144"/>
</dbReference>
<keyword evidence="2" id="KW-0614">Plasmid</keyword>
<feature type="signal peptide" evidence="1">
    <location>
        <begin position="1"/>
        <end position="22"/>
    </location>
</feature>
<geneLocation type="plasmid" evidence="3">
    <name>pnp144</name>
</geneLocation>
<accession>A0A1D9P6X8</accession>
<gene>
    <name evidence="2" type="ORF">bhn_II096</name>
</gene>
<dbReference type="AlphaFoldDB" id="A0A1D9P6X8"/>
<name>A0A1D9P6X8_9FIRM</name>
<evidence type="ECO:0000256" key="1">
    <source>
        <dbReference type="SAM" id="SignalP"/>
    </source>
</evidence>
<evidence type="ECO:0000313" key="2">
    <source>
        <dbReference type="EMBL" id="AOZ97895.1"/>
    </source>
</evidence>
<dbReference type="EMBL" id="CP017832">
    <property type="protein sequence ID" value="AOZ97895.1"/>
    <property type="molecule type" value="Genomic_DNA"/>
</dbReference>
<evidence type="ECO:0000313" key="3">
    <source>
        <dbReference type="Proteomes" id="UP000179284"/>
    </source>
</evidence>
<keyword evidence="1" id="KW-0732">Signal</keyword>
<dbReference type="RefSeq" id="WP_071177655.1">
    <property type="nucleotide sequence ID" value="NZ_CP017832.1"/>
</dbReference>
<dbReference type="OrthoDB" id="9923695at2"/>
<keyword evidence="3" id="KW-1185">Reference proteome</keyword>
<reference evidence="3" key="1">
    <citation type="submission" date="2016-10" db="EMBL/GenBank/DDBJ databases">
        <title>The complete genome sequence of the rumen bacterium Butyrivibrio hungatei MB2003.</title>
        <authorList>
            <person name="Palevich N."/>
            <person name="Kelly W.J."/>
            <person name="Leahy S.C."/>
            <person name="Altermann E."/>
            <person name="Rakonjac J."/>
            <person name="Attwood G.T."/>
        </authorList>
    </citation>
    <scope>NUCLEOTIDE SEQUENCE [LARGE SCALE GENOMIC DNA]</scope>
    <source>
        <strain evidence="3">MB2003</strain>
        <plasmid evidence="3">Plasmid pnp144</plasmid>
    </source>
</reference>
<feature type="chain" id="PRO_5009444145" evidence="1">
    <location>
        <begin position="23"/>
        <end position="65"/>
    </location>
</feature>